<protein>
    <submittedName>
        <fullName evidence="2">Uncharacterized protein</fullName>
    </submittedName>
</protein>
<reference evidence="3" key="1">
    <citation type="submission" date="2014-04" db="EMBL/GenBank/DDBJ databases">
        <title>Evolutionary Origins and Diversification of the Mycorrhizal Mutualists.</title>
        <authorList>
            <consortium name="DOE Joint Genome Institute"/>
            <consortium name="Mycorrhizal Genomics Consortium"/>
            <person name="Kohler A."/>
            <person name="Kuo A."/>
            <person name="Nagy L.G."/>
            <person name="Floudas D."/>
            <person name="Copeland A."/>
            <person name="Barry K.W."/>
            <person name="Cichocki N."/>
            <person name="Veneault-Fourrey C."/>
            <person name="LaButti K."/>
            <person name="Lindquist E.A."/>
            <person name="Lipzen A."/>
            <person name="Lundell T."/>
            <person name="Morin E."/>
            <person name="Murat C."/>
            <person name="Riley R."/>
            <person name="Ohm R."/>
            <person name="Sun H."/>
            <person name="Tunlid A."/>
            <person name="Henrissat B."/>
            <person name="Grigoriev I.V."/>
            <person name="Hibbett D.S."/>
            <person name="Martin F."/>
        </authorList>
    </citation>
    <scope>NUCLEOTIDE SEQUENCE [LARGE SCALE GENOMIC DNA]</scope>
    <source>
        <strain evidence="3">FD-334 SS-4</strain>
    </source>
</reference>
<evidence type="ECO:0000313" key="3">
    <source>
        <dbReference type="Proteomes" id="UP000054270"/>
    </source>
</evidence>
<name>A0A0D2KK81_HYPSF</name>
<accession>A0A0D2KK81</accession>
<organism evidence="2 3">
    <name type="scientific">Hypholoma sublateritium (strain FD-334 SS-4)</name>
    <dbReference type="NCBI Taxonomy" id="945553"/>
    <lineage>
        <taxon>Eukaryota</taxon>
        <taxon>Fungi</taxon>
        <taxon>Dikarya</taxon>
        <taxon>Basidiomycota</taxon>
        <taxon>Agaricomycotina</taxon>
        <taxon>Agaricomycetes</taxon>
        <taxon>Agaricomycetidae</taxon>
        <taxon>Agaricales</taxon>
        <taxon>Agaricineae</taxon>
        <taxon>Strophariaceae</taxon>
        <taxon>Hypholoma</taxon>
    </lineage>
</organism>
<sequence>MQGWDHLKTTEAGTADSRHGSEARSTADGWAEAPDSRRRSVDIRRAGVIVVCITHVKIPARSTFCMAGRDLLKRPPSNGAFLRRGSRLERRRRSRWDDMRHTRRLRAALLLAPSAPSAHSPPAARCHTYCTFWYSSKHERRTTERNVLQIISRRHSEVQRHCAPLRCASEAARIVKDVRSPRTFGATSLCARGHVAAHARSSGVAVAAGTPVSCVVPDRELHPLHNYGVRSTSQCRIRGVFSGSKVCTTLMSRRSTAQRHSHTCRHIIDASVIQRVPLRVVRRVGVTRMRWVAFLACG</sequence>
<dbReference type="AlphaFoldDB" id="A0A0D2KK81"/>
<dbReference type="EMBL" id="KN817655">
    <property type="protein sequence ID" value="KJA15067.1"/>
    <property type="molecule type" value="Genomic_DNA"/>
</dbReference>
<dbReference type="Proteomes" id="UP000054270">
    <property type="component" value="Unassembled WGS sequence"/>
</dbReference>
<evidence type="ECO:0000256" key="1">
    <source>
        <dbReference type="SAM" id="MobiDB-lite"/>
    </source>
</evidence>
<keyword evidence="3" id="KW-1185">Reference proteome</keyword>
<proteinExistence type="predicted"/>
<feature type="region of interest" description="Disordered" evidence="1">
    <location>
        <begin position="1"/>
        <end position="37"/>
    </location>
</feature>
<evidence type="ECO:0000313" key="2">
    <source>
        <dbReference type="EMBL" id="KJA15067.1"/>
    </source>
</evidence>
<gene>
    <name evidence="2" type="ORF">HYPSUDRAFT_208191</name>
</gene>